<feature type="region of interest" description="Disordered" evidence="3">
    <location>
        <begin position="229"/>
        <end position="260"/>
    </location>
</feature>
<dbReference type="PROSITE" id="PS50103">
    <property type="entry name" value="ZF_C3H1"/>
    <property type="match status" value="1"/>
</dbReference>
<feature type="compositionally biased region" description="Polar residues" evidence="3">
    <location>
        <begin position="990"/>
        <end position="1003"/>
    </location>
</feature>
<evidence type="ECO:0000313" key="5">
    <source>
        <dbReference type="EMBL" id="WRT67981.1"/>
    </source>
</evidence>
<evidence type="ECO:0000256" key="3">
    <source>
        <dbReference type="SAM" id="MobiDB-lite"/>
    </source>
</evidence>
<keyword evidence="6" id="KW-1185">Reference proteome</keyword>
<feature type="domain" description="C3H1-type" evidence="4">
    <location>
        <begin position="1048"/>
        <end position="1075"/>
    </location>
</feature>
<dbReference type="PANTHER" id="PTHR37543">
    <property type="entry name" value="CCCH ZINC FINGER DNA BINDING PROTEIN (AFU_ORTHOLOGUE AFUA_5G12760)"/>
    <property type="match status" value="1"/>
</dbReference>
<feature type="region of interest" description="Disordered" evidence="3">
    <location>
        <begin position="801"/>
        <end position="822"/>
    </location>
</feature>
<keyword evidence="1" id="KW-0862">Zinc</keyword>
<feature type="region of interest" description="Disordered" evidence="3">
    <location>
        <begin position="860"/>
        <end position="1024"/>
    </location>
</feature>
<dbReference type="GeneID" id="87957087"/>
<feature type="compositionally biased region" description="Polar residues" evidence="3">
    <location>
        <begin position="1"/>
        <end position="19"/>
    </location>
</feature>
<dbReference type="Proteomes" id="UP001329825">
    <property type="component" value="Chromosome 6"/>
</dbReference>
<feature type="compositionally biased region" description="Polar residues" evidence="3">
    <location>
        <begin position="60"/>
        <end position="83"/>
    </location>
</feature>
<dbReference type="InterPro" id="IPR057683">
    <property type="entry name" value="DUF7923"/>
</dbReference>
<feature type="compositionally biased region" description="Polar residues" evidence="3">
    <location>
        <begin position="877"/>
        <end position="887"/>
    </location>
</feature>
<dbReference type="InterPro" id="IPR000571">
    <property type="entry name" value="Znf_CCCH"/>
</dbReference>
<accession>A0ABZ1D288</accession>
<name>A0ABZ1D288_9TREE</name>
<dbReference type="RefSeq" id="XP_062792721.1">
    <property type="nucleotide sequence ID" value="XM_062936670.1"/>
</dbReference>
<protein>
    <recommendedName>
        <fullName evidence="4">C3H1-type domain-containing protein</fullName>
    </recommendedName>
</protein>
<feature type="region of interest" description="Disordered" evidence="3">
    <location>
        <begin position="60"/>
        <end position="180"/>
    </location>
</feature>
<feature type="compositionally biased region" description="Polar residues" evidence="3">
    <location>
        <begin position="1011"/>
        <end position="1021"/>
    </location>
</feature>
<dbReference type="EMBL" id="CP141886">
    <property type="protein sequence ID" value="WRT67981.1"/>
    <property type="molecule type" value="Genomic_DNA"/>
</dbReference>
<feature type="region of interest" description="Disordered" evidence="3">
    <location>
        <begin position="314"/>
        <end position="333"/>
    </location>
</feature>
<dbReference type="PANTHER" id="PTHR37543:SF1">
    <property type="entry name" value="CCCH ZINC FINGER DNA BINDING PROTEIN (AFU_ORTHOLOGUE AFUA_5G12760)"/>
    <property type="match status" value="1"/>
</dbReference>
<feature type="compositionally biased region" description="Polar residues" evidence="3">
    <location>
        <begin position="97"/>
        <end position="111"/>
    </location>
</feature>
<keyword evidence="1" id="KW-0863">Zinc-finger</keyword>
<reference evidence="5 6" key="1">
    <citation type="submission" date="2024-01" db="EMBL/GenBank/DDBJ databases">
        <title>Comparative genomics of Cryptococcus and Kwoniella reveals pathogenesis evolution and contrasting modes of karyotype evolution via chromosome fusion or intercentromeric recombination.</title>
        <authorList>
            <person name="Coelho M.A."/>
            <person name="David-Palma M."/>
            <person name="Shea T."/>
            <person name="Bowers K."/>
            <person name="McGinley-Smith S."/>
            <person name="Mohammad A.W."/>
            <person name="Gnirke A."/>
            <person name="Yurkov A.M."/>
            <person name="Nowrousian M."/>
            <person name="Sun S."/>
            <person name="Cuomo C.A."/>
            <person name="Heitman J."/>
        </authorList>
    </citation>
    <scope>NUCLEOTIDE SEQUENCE [LARGE SCALE GENOMIC DNA]</scope>
    <source>
        <strain evidence="5">CBS 11374</strain>
    </source>
</reference>
<feature type="compositionally biased region" description="Polar residues" evidence="3">
    <location>
        <begin position="319"/>
        <end position="333"/>
    </location>
</feature>
<feature type="compositionally biased region" description="Low complexity" evidence="3">
    <location>
        <begin position="112"/>
        <end position="135"/>
    </location>
</feature>
<feature type="zinc finger region" description="C3H1-type" evidence="1">
    <location>
        <begin position="1048"/>
        <end position="1075"/>
    </location>
</feature>
<feature type="compositionally biased region" description="Low complexity" evidence="3">
    <location>
        <begin position="862"/>
        <end position="876"/>
    </location>
</feature>
<feature type="region of interest" description="Disordered" evidence="3">
    <location>
        <begin position="1"/>
        <end position="42"/>
    </location>
</feature>
<evidence type="ECO:0000256" key="2">
    <source>
        <dbReference type="SAM" id="Coils"/>
    </source>
</evidence>
<gene>
    <name evidence="5" type="ORF">IL334_004956</name>
</gene>
<evidence type="ECO:0000256" key="1">
    <source>
        <dbReference type="PROSITE-ProRule" id="PRU00723"/>
    </source>
</evidence>
<keyword evidence="1" id="KW-0479">Metal-binding</keyword>
<sequence length="1115" mass="123812">MTVPTTLRPSSSMGSNTEETILIDLDSPPRSPPSISRTKTTSLLPRFDFNQTSLVPLTSRIANSTSTQTSTGVSASSNRTSIESTEDQDVRAEVQEELQSTPQLSNPITILTSTPPRVRQSSTSSSSGTSKASLSANATPFTFTKRPRQLSIVRTRSPPSFDFDDKDHHTPYTSHKANYRPATPITDANIRYEQGQSLPPYPYTSSPPYGEWNLQVNPYDHSIKIREPVSARPSKAVKITSPTQIPLPHTPEPQDDKPLRERRGKAEILSLYSNPTTIGPSTIGEPANVGNTSVYNHSSSPRSEEIFPALSSFPFSSSEHQSNDTAANSRNSGNTVLKNQIPVASSHTSTILTQRYPFTFAPFSPRRIPLPETPSVPNFVSSNTHSHTRSKETAQEIVEALKNLQIAWDKKKEAENLFKVGLDEVIHVIGHQARGHICMEDSLGSPEAPLEERTRTKILRLQEERLVLKSQLQQMNEAHVLAKERILALQASNQAKTEELDEAYKQFGHYKAQADVTKSKLHEIIAQQHELEISKLHIKKENGKLAKVCKKLLKEKNNWQETVAESKAQSELSNPAESLTSNPEAPPFVVVLLEGHPRMFEYSVMKRGAEGGRQVAKDLLEAVRNSCRTQNLNTNIIIVHLFLDIYSTMKQLQVVGCIRDLGHFHSFLDEFASESDLFSVTDSEGPDGPANKVKEHLKLYASIPSCKMTLLGTSEGQDYVKLLELMSAKGLGDKLFAIQSANNTLNDTLTTLGPAHLIKVNNYFNWNREEWKTVYRERKIGSNISNAPSVISRASSVASYSTARPVSPGSDDDFPPTSQTRIRSTASMSYLPSWDRPSTRLAPPSDFVSVIDRRYELSPMSTPRATRTGVTARTVTSPSLRGNTRQNKIVVPIDPEIDGVIGDSPPESDEDDPSVQLPHSAVKRVQRPTPIHESDSEEEGHGLPGGFRRHSSTKKESLPKRSAPVRPNTTPAPWDRKLPPRTWHDIIGKHTQNSYPTSSSGVNTIPLGGSHSRQASTTSTQPEDHMFDVHDSLCRESRDTPEYLFLKTLDPRPCHHHFLEGRCLKPDCTFTHLVPLSPSEFALLRRLAKEMNCDVVKPGTCQKSEQDCIYSHRSL</sequence>
<feature type="coiled-coil region" evidence="2">
    <location>
        <begin position="458"/>
        <end position="506"/>
    </location>
</feature>
<feature type="compositionally biased region" description="Low complexity" evidence="3">
    <location>
        <begin position="22"/>
        <end position="37"/>
    </location>
</feature>
<evidence type="ECO:0000259" key="4">
    <source>
        <dbReference type="PROSITE" id="PS50103"/>
    </source>
</evidence>
<dbReference type="Pfam" id="PF25540">
    <property type="entry name" value="DUF7923"/>
    <property type="match status" value="1"/>
</dbReference>
<evidence type="ECO:0000313" key="6">
    <source>
        <dbReference type="Proteomes" id="UP001329825"/>
    </source>
</evidence>
<proteinExistence type="predicted"/>
<feature type="compositionally biased region" description="Basic and acidic residues" evidence="3">
    <location>
        <begin position="974"/>
        <end position="988"/>
    </location>
</feature>
<organism evidence="5 6">
    <name type="scientific">Kwoniella shivajii</name>
    <dbReference type="NCBI Taxonomy" id="564305"/>
    <lineage>
        <taxon>Eukaryota</taxon>
        <taxon>Fungi</taxon>
        <taxon>Dikarya</taxon>
        <taxon>Basidiomycota</taxon>
        <taxon>Agaricomycotina</taxon>
        <taxon>Tremellomycetes</taxon>
        <taxon>Tremellales</taxon>
        <taxon>Cryptococcaceae</taxon>
        <taxon>Kwoniella</taxon>
    </lineage>
</organism>
<keyword evidence="2" id="KW-0175">Coiled coil</keyword>